<sequence length="342" mass="39938">MEKEQFTELLSKKLSGEIAEEDRILLEKMIDNNKECKKISVNLDNYFKEEYSKANISQLNQVWELIEANRSENFGGKFDYAKPKKNPFFYSSWLKIAAVLMVLIGTSIMGYYLFLNNTNQNFETVIATNEKIFKVLDDGTKIWLNKNSTFSYNKAFGQQKREITLEGEAYFEVVKNSSVPLFIHARDIDIEVKGTAFNVNAYNSSNEIEVALVRGLIQVTDRLNHKRRVLLHPNEKLTFNNSKNVEQHNFLVKQVKTEILWNDTKWIADTLTFNKEKLKDLALRMEKKFDLKIEIQSEKLKEKRFSGTFINENIQQALEAIKLSYPLTYTINNRLVIIKDEK</sequence>
<dbReference type="Proteomes" id="UP001501081">
    <property type="component" value="Unassembled WGS sequence"/>
</dbReference>
<dbReference type="Gene3D" id="3.55.50.30">
    <property type="match status" value="1"/>
</dbReference>
<keyword evidence="1" id="KW-0472">Membrane</keyword>
<proteinExistence type="predicted"/>
<evidence type="ECO:0000313" key="5">
    <source>
        <dbReference type="Proteomes" id="UP001501081"/>
    </source>
</evidence>
<evidence type="ECO:0000259" key="2">
    <source>
        <dbReference type="Pfam" id="PF04773"/>
    </source>
</evidence>
<dbReference type="InterPro" id="IPR032508">
    <property type="entry name" value="FecR_C"/>
</dbReference>
<dbReference type="RefSeq" id="WP_344768546.1">
    <property type="nucleotide sequence ID" value="NZ_BAABAK010000016.1"/>
</dbReference>
<protein>
    <submittedName>
        <fullName evidence="4">FecR domain-containing protein</fullName>
    </submittedName>
</protein>
<dbReference type="PIRSF" id="PIRSF018266">
    <property type="entry name" value="FecR"/>
    <property type="match status" value="1"/>
</dbReference>
<dbReference type="InterPro" id="IPR006860">
    <property type="entry name" value="FecR"/>
</dbReference>
<reference evidence="5" key="1">
    <citation type="journal article" date="2019" name="Int. J. Syst. Evol. Microbiol.">
        <title>The Global Catalogue of Microorganisms (GCM) 10K type strain sequencing project: providing services to taxonomists for standard genome sequencing and annotation.</title>
        <authorList>
            <consortium name="The Broad Institute Genomics Platform"/>
            <consortium name="The Broad Institute Genome Sequencing Center for Infectious Disease"/>
            <person name="Wu L."/>
            <person name="Ma J."/>
        </authorList>
    </citation>
    <scope>NUCLEOTIDE SEQUENCE [LARGE SCALE GENOMIC DNA]</scope>
    <source>
        <strain evidence="5">JCM 17338</strain>
    </source>
</reference>
<evidence type="ECO:0000259" key="3">
    <source>
        <dbReference type="Pfam" id="PF16344"/>
    </source>
</evidence>
<accession>A0ABP7Q6H4</accession>
<feature type="transmembrane region" description="Helical" evidence="1">
    <location>
        <begin position="92"/>
        <end position="114"/>
    </location>
</feature>
<evidence type="ECO:0000256" key="1">
    <source>
        <dbReference type="SAM" id="Phobius"/>
    </source>
</evidence>
<gene>
    <name evidence="4" type="ORF">GCM10022246_31310</name>
</gene>
<comment type="caution">
    <text evidence="4">The sequence shown here is derived from an EMBL/GenBank/DDBJ whole genome shotgun (WGS) entry which is preliminary data.</text>
</comment>
<dbReference type="PANTHER" id="PTHR30273:SF2">
    <property type="entry name" value="PROTEIN FECR"/>
    <property type="match status" value="1"/>
</dbReference>
<keyword evidence="1" id="KW-0812">Transmembrane</keyword>
<dbReference type="Pfam" id="PF04773">
    <property type="entry name" value="FecR"/>
    <property type="match status" value="1"/>
</dbReference>
<organism evidence="4 5">
    <name type="scientific">Pedobacter ginsengiterrae</name>
    <dbReference type="NCBI Taxonomy" id="871696"/>
    <lineage>
        <taxon>Bacteria</taxon>
        <taxon>Pseudomonadati</taxon>
        <taxon>Bacteroidota</taxon>
        <taxon>Sphingobacteriia</taxon>
        <taxon>Sphingobacteriales</taxon>
        <taxon>Sphingobacteriaceae</taxon>
        <taxon>Pedobacter</taxon>
    </lineage>
</organism>
<dbReference type="InterPro" id="IPR012373">
    <property type="entry name" value="Ferrdict_sens_TM"/>
</dbReference>
<keyword evidence="1" id="KW-1133">Transmembrane helix</keyword>
<feature type="domain" description="FecR protein" evidence="2">
    <location>
        <begin position="128"/>
        <end position="217"/>
    </location>
</feature>
<feature type="domain" description="Protein FecR C-terminal" evidence="3">
    <location>
        <begin position="271"/>
        <end position="338"/>
    </location>
</feature>
<dbReference type="Gene3D" id="2.60.120.1440">
    <property type="match status" value="1"/>
</dbReference>
<dbReference type="PANTHER" id="PTHR30273">
    <property type="entry name" value="PERIPLASMIC SIGNAL SENSOR AND SIGMA FACTOR ACTIVATOR FECR-RELATED"/>
    <property type="match status" value="1"/>
</dbReference>
<evidence type="ECO:0000313" key="4">
    <source>
        <dbReference type="EMBL" id="GAA3976765.1"/>
    </source>
</evidence>
<keyword evidence="5" id="KW-1185">Reference proteome</keyword>
<dbReference type="Pfam" id="PF16344">
    <property type="entry name" value="FecR_C"/>
    <property type="match status" value="1"/>
</dbReference>
<name>A0ABP7Q6H4_9SPHI</name>
<dbReference type="EMBL" id="BAABAK010000016">
    <property type="protein sequence ID" value="GAA3976765.1"/>
    <property type="molecule type" value="Genomic_DNA"/>
</dbReference>